<evidence type="ECO:0000256" key="2">
    <source>
        <dbReference type="SAM" id="MobiDB-lite"/>
    </source>
</evidence>
<dbReference type="PROSITE" id="PS00571">
    <property type="entry name" value="AMIDASES"/>
    <property type="match status" value="1"/>
</dbReference>
<dbReference type="RefSeq" id="WP_037603254.1">
    <property type="nucleotide sequence ID" value="NZ_JADNLY010000001.1"/>
</dbReference>
<reference evidence="4 5" key="1">
    <citation type="submission" date="2014-04" db="EMBL/GenBank/DDBJ databases">
        <title>Variable characteristics of bacteriocin-producing Streptococcus salivarius strains isolated from Malaysian subjects.</title>
        <authorList>
            <person name="Philip K."/>
            <person name="Barbour A."/>
        </authorList>
    </citation>
    <scope>NUCLEOTIDE SEQUENCE [LARGE SCALE GENOMIC DNA]</scope>
    <source>
        <strain evidence="4 5">NU10</strain>
    </source>
</reference>
<protein>
    <submittedName>
        <fullName evidence="4">Amidase</fullName>
        <ecNumber evidence="4">3.5.1.4</ecNumber>
    </submittedName>
</protein>
<dbReference type="SUPFAM" id="SSF75304">
    <property type="entry name" value="Amidase signature (AS) enzymes"/>
    <property type="match status" value="1"/>
</dbReference>
<evidence type="ECO:0000313" key="5">
    <source>
        <dbReference type="Proteomes" id="UP000027855"/>
    </source>
</evidence>
<evidence type="ECO:0000259" key="3">
    <source>
        <dbReference type="Pfam" id="PF01425"/>
    </source>
</evidence>
<proteinExistence type="inferred from homology"/>
<dbReference type="Pfam" id="PF01425">
    <property type="entry name" value="Amidase"/>
    <property type="match status" value="1"/>
</dbReference>
<dbReference type="InterPro" id="IPR023631">
    <property type="entry name" value="Amidase_dom"/>
</dbReference>
<comment type="caution">
    <text evidence="4">The sequence shown here is derived from an EMBL/GenBank/DDBJ whole genome shotgun (WGS) entry which is preliminary data.</text>
</comment>
<dbReference type="PANTHER" id="PTHR11895:SF7">
    <property type="entry name" value="GLUTAMYL-TRNA(GLN) AMIDOTRANSFERASE SUBUNIT A, MITOCHONDRIAL"/>
    <property type="match status" value="1"/>
</dbReference>
<keyword evidence="4" id="KW-0378">Hydrolase</keyword>
<feature type="region of interest" description="Disordered" evidence="2">
    <location>
        <begin position="1"/>
        <end position="21"/>
    </location>
</feature>
<organism evidence="4 5">
    <name type="scientific">Streptococcus salivarius</name>
    <dbReference type="NCBI Taxonomy" id="1304"/>
    <lineage>
        <taxon>Bacteria</taxon>
        <taxon>Bacillati</taxon>
        <taxon>Bacillota</taxon>
        <taxon>Bacilli</taxon>
        <taxon>Lactobacillales</taxon>
        <taxon>Streptococcaceae</taxon>
        <taxon>Streptococcus</taxon>
    </lineage>
</organism>
<gene>
    <name evidence="4" type="ORF">DL07_06485</name>
</gene>
<dbReference type="InterPro" id="IPR036928">
    <property type="entry name" value="AS_sf"/>
</dbReference>
<name>A0A074IUP4_STRSL</name>
<dbReference type="GO" id="GO:0004040">
    <property type="term" value="F:amidase activity"/>
    <property type="evidence" value="ECO:0007669"/>
    <property type="project" value="UniProtKB-EC"/>
</dbReference>
<dbReference type="InterPro" id="IPR000120">
    <property type="entry name" value="Amidase"/>
</dbReference>
<dbReference type="NCBIfam" id="NF005099">
    <property type="entry name" value="PRK06529.1"/>
    <property type="match status" value="1"/>
</dbReference>
<dbReference type="EMBL" id="JJMT01000026">
    <property type="protein sequence ID" value="KEO43790.1"/>
    <property type="molecule type" value="Genomic_DNA"/>
</dbReference>
<evidence type="ECO:0000256" key="1">
    <source>
        <dbReference type="ARBA" id="ARBA00009199"/>
    </source>
</evidence>
<dbReference type="AlphaFoldDB" id="A0A074IUP4"/>
<feature type="domain" description="Amidase" evidence="3">
    <location>
        <begin position="25"/>
        <end position="470"/>
    </location>
</feature>
<comment type="similarity">
    <text evidence="1">Belongs to the amidase family.</text>
</comment>
<accession>A0A074IUP4</accession>
<dbReference type="Proteomes" id="UP000027855">
    <property type="component" value="Unassembled WGS sequence"/>
</dbReference>
<evidence type="ECO:0000313" key="4">
    <source>
        <dbReference type="EMBL" id="KEO43790.1"/>
    </source>
</evidence>
<dbReference type="PANTHER" id="PTHR11895">
    <property type="entry name" value="TRANSAMIDASE"/>
    <property type="match status" value="1"/>
</dbReference>
<dbReference type="InterPro" id="IPR020556">
    <property type="entry name" value="Amidase_CS"/>
</dbReference>
<dbReference type="Gene3D" id="3.90.1300.10">
    <property type="entry name" value="Amidase signature (AS) domain"/>
    <property type="match status" value="1"/>
</dbReference>
<dbReference type="EC" id="3.5.1.4" evidence="4"/>
<sequence length="483" mass="52803">MSVNEWSDATAMAEAVQNKTVSPPELVKDTISEAERTNPKINAIVSQRYEKALEEAETRDFSDKPFAGVPIFLKDLGQEQAGEPSTAGSRLFTSYRAKETDNYVKKLEELGFIILGRSSTPEFGFKNISDAQIHGPVNLPDDVRRNAGGSSGGAAALVSSGISPLAPASDGGGSIRIPASFNGLIGLKPTRGRIPVGPGSFRGWQGASVQFALTKSVRDTKRLLYHMQTCQMESPFILPKLSKDSLDQPVRPLKIAFFTVSPIGGKVSESAIAATKKAARALESLGHHVHEIAHQPLNGVEAMQSYYIMNSVETAAMFDGIEAGLGRQMTLEDMELMTWAIFQSGQKIPAKVYSKVLTQWDQYSHQMANFHESYDILLTPTVADVAPKHGQFALSESLQNQLKHMSEFDWPKQQELIWDMFADSLDWTPFTQQANLTGQPSISLPVYRDGQGLSLGVQLTAAKGREDLLLHLAQQMEEGSVFS</sequence>